<evidence type="ECO:0000256" key="5">
    <source>
        <dbReference type="ARBA" id="ARBA00022842"/>
    </source>
</evidence>
<sequence length="340" mass="37687">VSEAPHITPTAEEFLQHAQQGNLIPVCREILGDFETPLSAYRKIRSEGEAFLFESVEGGEHLSRYSFVGCNPRGIIRQQGGQVEVVEGGKVTATYTVSREPGENYVRDGLEVVEKVLGRYQPVDLPGLPRYTGGAVGFIGYEFIHDVEPVVPRPPKDELGTPTMYFLIADELLIFDRVRQTITILVNAIIEDSAKPEDVYEDAVSEVERLVSLLEQPCEHQPVSFPVEPPAVPFESNMEKDAFLANVAKSKEYIRAGDIIQVVGSQRFSTEVKAAPLDVYRAVRSINPSPYMFLLELDGFSLVGASPEIHVRCEEGEVQIRPIAGTRPRGKSPEEDFALE</sequence>
<organism evidence="11">
    <name type="scientific">marine metagenome</name>
    <dbReference type="NCBI Taxonomy" id="408172"/>
    <lineage>
        <taxon>unclassified sequences</taxon>
        <taxon>metagenomes</taxon>
        <taxon>ecological metagenomes</taxon>
    </lineage>
</organism>
<dbReference type="PANTHER" id="PTHR11236:SF48">
    <property type="entry name" value="ISOCHORISMATE SYNTHASE MENF"/>
    <property type="match status" value="1"/>
</dbReference>
<name>A0A382NE03_9ZZZZ</name>
<dbReference type="GO" id="GO:0046872">
    <property type="term" value="F:metal ion binding"/>
    <property type="evidence" value="ECO:0007669"/>
    <property type="project" value="UniProtKB-KW"/>
</dbReference>
<dbReference type="SUPFAM" id="SSF56322">
    <property type="entry name" value="ADC synthase"/>
    <property type="match status" value="1"/>
</dbReference>
<dbReference type="Pfam" id="PF04715">
    <property type="entry name" value="Anth_synt_I_N"/>
    <property type="match status" value="1"/>
</dbReference>
<feature type="non-terminal residue" evidence="11">
    <location>
        <position position="1"/>
    </location>
</feature>
<accession>A0A382NE03</accession>
<feature type="domain" description="Chorismate-utilising enzyme C-terminal" evidence="9">
    <location>
        <begin position="240"/>
        <end position="339"/>
    </location>
</feature>
<evidence type="ECO:0000256" key="1">
    <source>
        <dbReference type="ARBA" id="ARBA00001946"/>
    </source>
</evidence>
<dbReference type="InterPro" id="IPR005801">
    <property type="entry name" value="ADC_synthase"/>
</dbReference>
<dbReference type="EMBL" id="UINC01099767">
    <property type="protein sequence ID" value="SVC59286.1"/>
    <property type="molecule type" value="Genomic_DNA"/>
</dbReference>
<comment type="subunit">
    <text evidence="2">Heterotetramer consisting of two non-identical subunits: a beta subunit (TrpG) and a large alpha subunit (TrpE).</text>
</comment>
<comment type="cofactor">
    <cofactor evidence="1">
        <name>Mg(2+)</name>
        <dbReference type="ChEBI" id="CHEBI:18420"/>
    </cofactor>
</comment>
<comment type="catalytic activity">
    <reaction evidence="8">
        <text>chorismate + L-glutamine = anthranilate + pyruvate + L-glutamate + H(+)</text>
        <dbReference type="Rhea" id="RHEA:21732"/>
        <dbReference type="ChEBI" id="CHEBI:15361"/>
        <dbReference type="ChEBI" id="CHEBI:15378"/>
        <dbReference type="ChEBI" id="CHEBI:16567"/>
        <dbReference type="ChEBI" id="CHEBI:29748"/>
        <dbReference type="ChEBI" id="CHEBI:29985"/>
        <dbReference type="ChEBI" id="CHEBI:58359"/>
        <dbReference type="EC" id="4.1.3.27"/>
    </reaction>
</comment>
<evidence type="ECO:0000256" key="4">
    <source>
        <dbReference type="ARBA" id="ARBA00022723"/>
    </source>
</evidence>
<dbReference type="InterPro" id="IPR006805">
    <property type="entry name" value="Anth_synth_I_N"/>
</dbReference>
<proteinExistence type="predicted"/>
<keyword evidence="4" id="KW-0479">Metal-binding</keyword>
<evidence type="ECO:0000256" key="6">
    <source>
        <dbReference type="ARBA" id="ARBA00023239"/>
    </source>
</evidence>
<protein>
    <recommendedName>
        <fullName evidence="3">Anthranilate synthase component 1</fullName>
    </recommendedName>
</protein>
<dbReference type="Pfam" id="PF00425">
    <property type="entry name" value="Chorismate_bind"/>
    <property type="match status" value="1"/>
</dbReference>
<gene>
    <name evidence="11" type="ORF">METZ01_LOCUS312140</name>
</gene>
<feature type="domain" description="Anthranilate synthase component I N-terminal" evidence="10">
    <location>
        <begin position="34"/>
        <end position="184"/>
    </location>
</feature>
<evidence type="ECO:0000313" key="11">
    <source>
        <dbReference type="EMBL" id="SVC59286.1"/>
    </source>
</evidence>
<dbReference type="GO" id="GO:0004049">
    <property type="term" value="F:anthranilate synthase activity"/>
    <property type="evidence" value="ECO:0007669"/>
    <property type="project" value="UniProtKB-EC"/>
</dbReference>
<keyword evidence="5" id="KW-0460">Magnesium</keyword>
<evidence type="ECO:0000256" key="8">
    <source>
        <dbReference type="ARBA" id="ARBA00047683"/>
    </source>
</evidence>
<evidence type="ECO:0000259" key="9">
    <source>
        <dbReference type="Pfam" id="PF00425"/>
    </source>
</evidence>
<reference evidence="11" key="1">
    <citation type="submission" date="2018-05" db="EMBL/GenBank/DDBJ databases">
        <authorList>
            <person name="Lanie J.A."/>
            <person name="Ng W.-L."/>
            <person name="Kazmierczak K.M."/>
            <person name="Andrzejewski T.M."/>
            <person name="Davidsen T.M."/>
            <person name="Wayne K.J."/>
            <person name="Tettelin H."/>
            <person name="Glass J.I."/>
            <person name="Rusch D."/>
            <person name="Podicherti R."/>
            <person name="Tsui H.-C.T."/>
            <person name="Winkler M.E."/>
        </authorList>
    </citation>
    <scope>NUCLEOTIDE SEQUENCE</scope>
</reference>
<dbReference type="InterPro" id="IPR019999">
    <property type="entry name" value="Anth_synth_I-like"/>
</dbReference>
<dbReference type="GO" id="GO:0000162">
    <property type="term" value="P:L-tryptophan biosynthetic process"/>
    <property type="evidence" value="ECO:0007669"/>
    <property type="project" value="TreeGrafter"/>
</dbReference>
<evidence type="ECO:0000259" key="10">
    <source>
        <dbReference type="Pfam" id="PF04715"/>
    </source>
</evidence>
<comment type="function">
    <text evidence="7">Part of a heterotetrameric complex that catalyzes the two-step biosynthesis of anthranilate, an intermediate in the biosynthesis of L-tryptophan. In the first step, the glutamine-binding beta subunit (TrpG) of anthranilate synthase (AS) provides the glutamine amidotransferase activity which generates ammonia as a substrate that, along with chorismate, is used in the second step, catalyzed by the large alpha subunit of AS (TrpE) to produce anthranilate. In the absence of TrpG, TrpE can synthesize anthranilate directly from chorismate and high concentrations of ammonia.</text>
</comment>
<keyword evidence="6" id="KW-0456">Lyase</keyword>
<dbReference type="Gene3D" id="3.60.120.10">
    <property type="entry name" value="Anthranilate synthase"/>
    <property type="match status" value="1"/>
</dbReference>
<dbReference type="AlphaFoldDB" id="A0A382NE03"/>
<feature type="non-terminal residue" evidence="11">
    <location>
        <position position="340"/>
    </location>
</feature>
<dbReference type="InterPro" id="IPR015890">
    <property type="entry name" value="Chorismate_C"/>
</dbReference>
<evidence type="ECO:0000256" key="7">
    <source>
        <dbReference type="ARBA" id="ARBA00025634"/>
    </source>
</evidence>
<evidence type="ECO:0000256" key="2">
    <source>
        <dbReference type="ARBA" id="ARBA00011575"/>
    </source>
</evidence>
<dbReference type="PANTHER" id="PTHR11236">
    <property type="entry name" value="AMINOBENZOATE/ANTHRANILATE SYNTHASE"/>
    <property type="match status" value="1"/>
</dbReference>
<evidence type="ECO:0000256" key="3">
    <source>
        <dbReference type="ARBA" id="ARBA00020653"/>
    </source>
</evidence>